<dbReference type="Pfam" id="PF00400">
    <property type="entry name" value="WD40"/>
    <property type="match status" value="2"/>
</dbReference>
<dbReference type="Proteomes" id="UP000694845">
    <property type="component" value="Unplaced"/>
</dbReference>
<dbReference type="CTD" id="253769"/>
<dbReference type="PANTHER" id="PTHR44525:SF1">
    <property type="entry name" value="WD REPEAT-CONTAINING PROTEIN 27"/>
    <property type="match status" value="1"/>
</dbReference>
<feature type="compositionally biased region" description="Polar residues" evidence="8">
    <location>
        <begin position="448"/>
        <end position="457"/>
    </location>
</feature>
<keyword evidence="2" id="KW-0690">Ribosome biogenesis</keyword>
<dbReference type="AlphaFoldDB" id="A0A8B7YEJ6"/>
<evidence type="ECO:0000256" key="7">
    <source>
        <dbReference type="PROSITE-ProRule" id="PRU00221"/>
    </source>
</evidence>
<feature type="repeat" description="WD" evidence="7">
    <location>
        <begin position="143"/>
        <end position="185"/>
    </location>
</feature>
<feature type="compositionally biased region" description="Acidic residues" evidence="8">
    <location>
        <begin position="274"/>
        <end position="284"/>
    </location>
</feature>
<keyword evidence="5" id="KW-0677">Repeat</keyword>
<organism evidence="10 11">
    <name type="scientific">Acanthaster planci</name>
    <name type="common">Crown-of-thorns starfish</name>
    <dbReference type="NCBI Taxonomy" id="133434"/>
    <lineage>
        <taxon>Eukaryota</taxon>
        <taxon>Metazoa</taxon>
        <taxon>Echinodermata</taxon>
        <taxon>Eleutherozoa</taxon>
        <taxon>Asterozoa</taxon>
        <taxon>Asteroidea</taxon>
        <taxon>Valvatacea</taxon>
        <taxon>Valvatida</taxon>
        <taxon>Acanthasteridae</taxon>
        <taxon>Acanthaster</taxon>
    </lineage>
</organism>
<dbReference type="PANTHER" id="PTHR44525">
    <property type="entry name" value="WD REPEAT-CONTAINING PROTEIN 27"/>
    <property type="match status" value="1"/>
</dbReference>
<feature type="domain" description="Ig-like" evidence="9">
    <location>
        <begin position="560"/>
        <end position="739"/>
    </location>
</feature>
<evidence type="ECO:0000256" key="5">
    <source>
        <dbReference type="ARBA" id="ARBA00022737"/>
    </source>
</evidence>
<evidence type="ECO:0000256" key="2">
    <source>
        <dbReference type="ARBA" id="ARBA00022517"/>
    </source>
</evidence>
<dbReference type="RefSeq" id="XP_022091005.1">
    <property type="nucleotide sequence ID" value="XM_022235313.1"/>
</dbReference>
<evidence type="ECO:0000259" key="9">
    <source>
        <dbReference type="PROSITE" id="PS50835"/>
    </source>
</evidence>
<dbReference type="InterPro" id="IPR015943">
    <property type="entry name" value="WD40/YVTN_repeat-like_dom_sf"/>
</dbReference>
<dbReference type="InterPro" id="IPR001680">
    <property type="entry name" value="WD40_rpt"/>
</dbReference>
<dbReference type="GeneID" id="110979482"/>
<evidence type="ECO:0000256" key="8">
    <source>
        <dbReference type="SAM" id="MobiDB-lite"/>
    </source>
</evidence>
<feature type="region of interest" description="Disordered" evidence="8">
    <location>
        <begin position="515"/>
        <end position="568"/>
    </location>
</feature>
<evidence type="ECO:0000256" key="1">
    <source>
        <dbReference type="ARBA" id="ARBA00004604"/>
    </source>
</evidence>
<dbReference type="InterPro" id="IPR036322">
    <property type="entry name" value="WD40_repeat_dom_sf"/>
</dbReference>
<keyword evidence="6" id="KW-0539">Nucleus</keyword>
<dbReference type="RefSeq" id="XP_022091004.1">
    <property type="nucleotide sequence ID" value="XM_022235312.1"/>
</dbReference>
<dbReference type="PROSITE" id="PS50835">
    <property type="entry name" value="IG_LIKE"/>
    <property type="match status" value="1"/>
</dbReference>
<evidence type="ECO:0000256" key="4">
    <source>
        <dbReference type="ARBA" id="ARBA00022574"/>
    </source>
</evidence>
<keyword evidence="3" id="KW-0698">rRNA processing</keyword>
<dbReference type="RefSeq" id="XP_022091003.1">
    <property type="nucleotide sequence ID" value="XM_022235311.1"/>
</dbReference>
<feature type="compositionally biased region" description="Low complexity" evidence="8">
    <location>
        <begin position="539"/>
        <end position="549"/>
    </location>
</feature>
<evidence type="ECO:0000256" key="6">
    <source>
        <dbReference type="ARBA" id="ARBA00023242"/>
    </source>
</evidence>
<dbReference type="Gene3D" id="2.130.10.10">
    <property type="entry name" value="YVTN repeat-like/Quinoprotein amine dehydrogenase"/>
    <property type="match status" value="3"/>
</dbReference>
<dbReference type="RefSeq" id="XP_022091002.1">
    <property type="nucleotide sequence ID" value="XM_022235310.1"/>
</dbReference>
<feature type="compositionally biased region" description="Basic and acidic residues" evidence="8">
    <location>
        <begin position="462"/>
        <end position="477"/>
    </location>
</feature>
<gene>
    <name evidence="11 12 13 14" type="primary">LOC110979482</name>
</gene>
<dbReference type="Pfam" id="PF23769">
    <property type="entry name" value="Beta-prop_WDR75_2nd"/>
    <property type="match status" value="1"/>
</dbReference>
<evidence type="ECO:0000313" key="10">
    <source>
        <dbReference type="Proteomes" id="UP000694845"/>
    </source>
</evidence>
<protein>
    <submittedName>
        <fullName evidence="11 12">WD repeat-containing protein 27-like isoform X1</fullName>
    </submittedName>
</protein>
<comment type="subcellular location">
    <subcellularLocation>
        <location evidence="1">Nucleus</location>
        <location evidence="1">Nucleolus</location>
    </subcellularLocation>
</comment>
<dbReference type="OrthoDB" id="20669at2759"/>
<evidence type="ECO:0000256" key="3">
    <source>
        <dbReference type="ARBA" id="ARBA00022552"/>
    </source>
</evidence>
<feature type="region of interest" description="Disordered" evidence="8">
    <location>
        <begin position="247"/>
        <end position="284"/>
    </location>
</feature>
<feature type="region of interest" description="Disordered" evidence="8">
    <location>
        <begin position="893"/>
        <end position="932"/>
    </location>
</feature>
<feature type="region of interest" description="Disordered" evidence="8">
    <location>
        <begin position="432"/>
        <end position="503"/>
    </location>
</feature>
<evidence type="ECO:0000313" key="13">
    <source>
        <dbReference type="RefSeq" id="XP_022091004.1"/>
    </source>
</evidence>
<evidence type="ECO:0000313" key="14">
    <source>
        <dbReference type="RefSeq" id="XP_022091005.1"/>
    </source>
</evidence>
<feature type="repeat" description="WD" evidence="7">
    <location>
        <begin position="611"/>
        <end position="652"/>
    </location>
</feature>
<dbReference type="PROSITE" id="PS50082">
    <property type="entry name" value="WD_REPEATS_2"/>
    <property type="match status" value="2"/>
</dbReference>
<dbReference type="InterPro" id="IPR007110">
    <property type="entry name" value="Ig-like_dom"/>
</dbReference>
<evidence type="ECO:0000313" key="12">
    <source>
        <dbReference type="RefSeq" id="XP_022091003.1"/>
    </source>
</evidence>
<feature type="compositionally biased region" description="Polar residues" evidence="8">
    <location>
        <begin position="492"/>
        <end position="503"/>
    </location>
</feature>
<dbReference type="SMART" id="SM00320">
    <property type="entry name" value="WD40"/>
    <property type="match status" value="8"/>
</dbReference>
<dbReference type="InterPro" id="IPR057644">
    <property type="entry name" value="Beta-prop_WDR75_2nd"/>
</dbReference>
<keyword evidence="4 7" id="KW-0853">WD repeat</keyword>
<dbReference type="SUPFAM" id="SSF50978">
    <property type="entry name" value="WD40 repeat-like"/>
    <property type="match status" value="2"/>
</dbReference>
<dbReference type="PROSITE" id="PS50294">
    <property type="entry name" value="WD_REPEATS_REGION"/>
    <property type="match status" value="2"/>
</dbReference>
<dbReference type="KEGG" id="aplc:110979482"/>
<name>A0A8B7YEJ6_ACAPL</name>
<accession>A0A8B7YEJ6</accession>
<feature type="compositionally biased region" description="Basic and acidic residues" evidence="8">
    <location>
        <begin position="903"/>
        <end position="919"/>
    </location>
</feature>
<keyword evidence="10" id="KW-1185">Reference proteome</keyword>
<proteinExistence type="predicted"/>
<dbReference type="InterPro" id="IPR042411">
    <property type="entry name" value="WDR27"/>
</dbReference>
<evidence type="ECO:0000313" key="11">
    <source>
        <dbReference type="RefSeq" id="XP_022091002.1"/>
    </source>
</evidence>
<sequence>MTAVHQSTLYTPFAPSHLQLACNGIYLALPFAKSAGIWSMQSLSSKPLVLEAHKKKLSCLCFGHQHNPTLVCSAAEDYIIVWNVEQARSTYDLGEQIRGQIIGQCLGPAQHCSFSYDDDLVAVCVNCEVLVLDSKLERLDTTLEGHVAPVTSAEFSPHLPSTLVSVSEDRTFKIWDITEGCVIYQSCIISASPFLSLVMNQTSEGFAVGSADGQVRIYDTTEGNGYRCLHHLDVAKMLHTQGDARELDKNNRAAAGPRTISSHPAWKRLRDPQPDEDERPEDADFASEAGEAILGLHFTTRVSAASRDSSSDVTRTKPPSLLPDDSLIEELLDESPMLIIGTPGALLQVNAHSFELASFLDFQDPIPSGADQHYMTLSGSYAFAQATNSDNQTWCIIGSVFENAVDVIQLKAPPSVPGSALPVEFNSLSLETSKDKSGASPGDDGDTKQLTVISSVPLSEKSLLRSEMIDKPKDTSTKTKQGGKVGVKKPSRSSPGVQDQALTFKSKVKSSGYTEAPRAKLFSPKTNVGKASSAKRQKGASAGAASRSATKQYPVDAKPPTTSKTKIDVGNQSIPINCISFSGDGQNLACALANKSAQLFKMSLTGKGTSFIGHNAAVNTVHWSHNGQWLLTASNDKTACIWSTSASDPVLALSHTDHSTGGDPERQRPADKGNGVFAKEIKAARFYYVDRLLLLTSGSTLYLYKYVVDTSVDDIKRYQCNSRYKLIKSFQLEQAQQITALSAVNEFHSYIVMCAGSDKSLEFLDMNVGRSIRTVPDAHTRPVHCICQNEGSAYVSHPPTAYDLFITAAVADCVKLWDLRTNRCVKRFEGHMNRAHHCGVAISPCAKYIATGSEDKSAYIFDIRAGTYIHKLSSHTDVVSDVSFHPLYPEAAWQDSSPSEARPTADDSNDGHKAGEKAQKQNPGSSVKNKLVTATLDGKIRLYSDR</sequence>
<reference evidence="11 12" key="1">
    <citation type="submission" date="2025-04" db="UniProtKB">
        <authorList>
            <consortium name="RefSeq"/>
        </authorList>
    </citation>
    <scope>IDENTIFICATION</scope>
</reference>